<name>A0A1M6QC19_9FLAO</name>
<comment type="caution">
    <text evidence="2">The sequence shown here is derived from an EMBL/GenBank/DDBJ whole genome shotgun (WGS) entry which is preliminary data.</text>
</comment>
<dbReference type="AlphaFoldDB" id="A0A1M6QC19"/>
<dbReference type="EMBL" id="FOKU01000001">
    <property type="protein sequence ID" value="SFB70161.1"/>
    <property type="molecule type" value="Genomic_DNA"/>
</dbReference>
<dbReference type="Proteomes" id="UP000198940">
    <property type="component" value="Unassembled WGS sequence"/>
</dbReference>
<dbReference type="STRING" id="1055723.SAMN05216293_0540"/>
<gene>
    <name evidence="1" type="ORF">SAMN04487891_101533</name>
    <name evidence="2" type="ORF">SAMN05216293_0540</name>
</gene>
<evidence type="ECO:0000313" key="1">
    <source>
        <dbReference type="EMBL" id="SFB70161.1"/>
    </source>
</evidence>
<evidence type="ECO:0008006" key="5">
    <source>
        <dbReference type="Google" id="ProtNLM"/>
    </source>
</evidence>
<evidence type="ECO:0000313" key="3">
    <source>
        <dbReference type="Proteomes" id="UP000184031"/>
    </source>
</evidence>
<reference evidence="2 3" key="1">
    <citation type="submission" date="2016-11" db="EMBL/GenBank/DDBJ databases">
        <authorList>
            <person name="Varghese N."/>
            <person name="Submissions S."/>
        </authorList>
    </citation>
    <scope>NUCLEOTIDE SEQUENCE [LARGE SCALE GENOMIC DNA]</scope>
    <source>
        <strain evidence="2 3">CGMCC 1.12174</strain>
        <strain evidence="1 4">DSM 26351</strain>
    </source>
</reference>
<dbReference type="Proteomes" id="UP000184031">
    <property type="component" value="Unassembled WGS sequence"/>
</dbReference>
<protein>
    <recommendedName>
        <fullName evidence="5">GDSL-like Lipase/Acylhydrolase family protein</fullName>
    </recommendedName>
</protein>
<sequence length="291" mass="33851">MAFTLALVYLAGVYKPKPISSTIQKEKFWAEKTHSNSRYNVIFIGDSRLYRGIDPKTVSKRLNGLKILNFGYSSGGHNEVIFDEISMRFVGSDRTRAVVMVLSPYSLTPKAQENSHFNQEKTRNERDVFNRRFIAPFFDFFDPVKPSEILKSNDTIQGYHEVFRPDGWVESYKIPSNPEHALKVYVNDFKDNKVSQEVLNKVYVQVKEWKKQGIQVFGFRIPTTKAMEKLEDSISGYKENEIRMNFEKAGGEWINIDDRYGYVSYDGSHLERKSAIRFSDYIGNEIQKRMN</sequence>
<proteinExistence type="predicted"/>
<evidence type="ECO:0000313" key="4">
    <source>
        <dbReference type="Proteomes" id="UP000198940"/>
    </source>
</evidence>
<organism evidence="2 3">
    <name type="scientific">Flagellimonas taeanensis</name>
    <dbReference type="NCBI Taxonomy" id="1005926"/>
    <lineage>
        <taxon>Bacteria</taxon>
        <taxon>Pseudomonadati</taxon>
        <taxon>Bacteroidota</taxon>
        <taxon>Flavobacteriia</taxon>
        <taxon>Flavobacteriales</taxon>
        <taxon>Flavobacteriaceae</taxon>
        <taxon>Flagellimonas</taxon>
    </lineage>
</organism>
<dbReference type="EMBL" id="FRAT01000001">
    <property type="protein sequence ID" value="SHK17829.1"/>
    <property type="molecule type" value="Genomic_DNA"/>
</dbReference>
<accession>A0A1M6QC19</accession>
<keyword evidence="4" id="KW-1185">Reference proteome</keyword>
<evidence type="ECO:0000313" key="2">
    <source>
        <dbReference type="EMBL" id="SHK17829.1"/>
    </source>
</evidence>